<evidence type="ECO:0000256" key="1">
    <source>
        <dbReference type="SAM" id="MobiDB-lite"/>
    </source>
</evidence>
<dbReference type="PANTHER" id="PTHR37048">
    <property type="entry name" value="QUESTIONABLE PROTEIN"/>
    <property type="match status" value="1"/>
</dbReference>
<name>A0AAV9PGL2_9PEZI</name>
<dbReference type="GeneID" id="89925753"/>
<dbReference type="RefSeq" id="XP_064660291.1">
    <property type="nucleotide sequence ID" value="XM_064801661.1"/>
</dbReference>
<dbReference type="Proteomes" id="UP001337655">
    <property type="component" value="Unassembled WGS sequence"/>
</dbReference>
<sequence length="259" mass="28892">MPSHVNQKGAFGPLRRGSIVSAWPNGKSAAHIPKTSTFWEWLLPEGVYGHPLVIVGTRNNDTIACVAVMTSFGKMGIEDNFRTPERYGLRNKYLAVNHGNTKPHSDARVLGLEHGQRLTRQSYINLDSFFEIEMSELRPWHHDYKRCLDQESVRYLQSQLSEHIEAAWGIYARPAHNGCLSPLDRWLIHPSWLGLIAPKVYHSGKPAAAATQPQRSRNHKNGDKVNKPAAKRPNSGKACASAIKAAALDPKSSVTWFKG</sequence>
<evidence type="ECO:0000313" key="2">
    <source>
        <dbReference type="EMBL" id="KAK5171263.1"/>
    </source>
</evidence>
<evidence type="ECO:0000313" key="3">
    <source>
        <dbReference type="Proteomes" id="UP001337655"/>
    </source>
</evidence>
<gene>
    <name evidence="2" type="ORF">LTR77_004407</name>
</gene>
<comment type="caution">
    <text evidence="2">The sequence shown here is derived from an EMBL/GenBank/DDBJ whole genome shotgun (WGS) entry which is preliminary data.</text>
</comment>
<proteinExistence type="predicted"/>
<dbReference type="PANTHER" id="PTHR37048:SF2">
    <property type="entry name" value="QUESTIONABLE PROTEIN"/>
    <property type="match status" value="1"/>
</dbReference>
<protein>
    <submittedName>
        <fullName evidence="2">Uncharacterized protein</fullName>
    </submittedName>
</protein>
<accession>A0AAV9PGL2</accession>
<keyword evidence="3" id="KW-1185">Reference proteome</keyword>
<reference evidence="2 3" key="1">
    <citation type="submission" date="2023-08" db="EMBL/GenBank/DDBJ databases">
        <title>Black Yeasts Isolated from many extreme environments.</title>
        <authorList>
            <person name="Coleine C."/>
            <person name="Stajich J.E."/>
            <person name="Selbmann L."/>
        </authorList>
    </citation>
    <scope>NUCLEOTIDE SEQUENCE [LARGE SCALE GENOMIC DNA]</scope>
    <source>
        <strain evidence="2 3">CCFEE 5935</strain>
    </source>
</reference>
<organism evidence="2 3">
    <name type="scientific">Saxophila tyrrhenica</name>
    <dbReference type="NCBI Taxonomy" id="1690608"/>
    <lineage>
        <taxon>Eukaryota</taxon>
        <taxon>Fungi</taxon>
        <taxon>Dikarya</taxon>
        <taxon>Ascomycota</taxon>
        <taxon>Pezizomycotina</taxon>
        <taxon>Dothideomycetes</taxon>
        <taxon>Dothideomycetidae</taxon>
        <taxon>Mycosphaerellales</taxon>
        <taxon>Extremaceae</taxon>
        <taxon>Saxophila</taxon>
    </lineage>
</organism>
<dbReference type="EMBL" id="JAVRRT010000006">
    <property type="protein sequence ID" value="KAK5171263.1"/>
    <property type="molecule type" value="Genomic_DNA"/>
</dbReference>
<feature type="region of interest" description="Disordered" evidence="1">
    <location>
        <begin position="205"/>
        <end position="237"/>
    </location>
</feature>
<dbReference type="AlphaFoldDB" id="A0AAV9PGL2"/>